<reference evidence="1" key="2">
    <citation type="submission" date="2025-08" db="UniProtKB">
        <authorList>
            <consortium name="Ensembl"/>
        </authorList>
    </citation>
    <scope>IDENTIFICATION</scope>
</reference>
<evidence type="ECO:0008006" key="3">
    <source>
        <dbReference type="Google" id="ProtNLM"/>
    </source>
</evidence>
<dbReference type="Proteomes" id="UP000265100">
    <property type="component" value="Chromosome 7"/>
</dbReference>
<protein>
    <recommendedName>
        <fullName evidence="3">RIIa domain-containing protein</fullName>
    </recommendedName>
</protein>
<evidence type="ECO:0000313" key="2">
    <source>
        <dbReference type="Proteomes" id="UP000265100"/>
    </source>
</evidence>
<accession>A0A3P8RHD7</accession>
<keyword evidence="2" id="KW-1185">Reference proteome</keyword>
<dbReference type="Bgee" id="ENSACLG00000027616">
    <property type="expression patterns" value="Expressed in testis and 3 other cell types or tissues"/>
</dbReference>
<dbReference type="Ensembl" id="ENSACLT00000041958.2">
    <property type="protein sequence ID" value="ENSACLP00000040994.2"/>
    <property type="gene ID" value="ENSACLG00000027616.2"/>
</dbReference>
<dbReference type="OMA" id="QHKARTI"/>
<proteinExistence type="predicted"/>
<dbReference type="SUPFAM" id="SSF47391">
    <property type="entry name" value="Dimerization-anchoring domain of cAMP-dependent PK regulatory subunit"/>
    <property type="match status" value="1"/>
</dbReference>
<reference evidence="1" key="1">
    <citation type="submission" date="2018-05" db="EMBL/GenBank/DDBJ databases">
        <authorList>
            <person name="Datahose"/>
        </authorList>
    </citation>
    <scope>NUCLEOTIDE SEQUENCE</scope>
</reference>
<name>A0A3P8RHD7_ASTCA</name>
<dbReference type="GeneTree" id="ENSGT01060000248756"/>
<evidence type="ECO:0000313" key="1">
    <source>
        <dbReference type="Ensembl" id="ENSACLP00000040994.2"/>
    </source>
</evidence>
<dbReference type="CDD" id="cd12100">
    <property type="entry name" value="DD_CABYR_SP17"/>
    <property type="match status" value="1"/>
</dbReference>
<sequence>MDASNSTPHGLKSLLESLSRAALLAQPDDIPRFLCAHVENMIKFSDDQQVRDRNQPKSISAL</sequence>
<dbReference type="Gene3D" id="1.20.890.10">
    <property type="entry name" value="cAMP-dependent protein kinase regulatory subunit, dimerization-anchoring domain"/>
    <property type="match status" value="1"/>
</dbReference>
<reference evidence="1" key="3">
    <citation type="submission" date="2025-09" db="UniProtKB">
        <authorList>
            <consortium name="Ensembl"/>
        </authorList>
    </citation>
    <scope>IDENTIFICATION</scope>
</reference>
<organism evidence="1 2">
    <name type="scientific">Astatotilapia calliptera</name>
    <name type="common">Eastern happy</name>
    <name type="synonym">Chromis callipterus</name>
    <dbReference type="NCBI Taxonomy" id="8154"/>
    <lineage>
        <taxon>Eukaryota</taxon>
        <taxon>Metazoa</taxon>
        <taxon>Chordata</taxon>
        <taxon>Craniata</taxon>
        <taxon>Vertebrata</taxon>
        <taxon>Euteleostomi</taxon>
        <taxon>Actinopterygii</taxon>
        <taxon>Neopterygii</taxon>
        <taxon>Teleostei</taxon>
        <taxon>Neoteleostei</taxon>
        <taxon>Acanthomorphata</taxon>
        <taxon>Ovalentaria</taxon>
        <taxon>Cichlomorphae</taxon>
        <taxon>Cichliformes</taxon>
        <taxon>Cichlidae</taxon>
        <taxon>African cichlids</taxon>
        <taxon>Pseudocrenilabrinae</taxon>
        <taxon>Haplochromini</taxon>
        <taxon>Astatotilapia</taxon>
    </lineage>
</organism>
<dbReference type="AlphaFoldDB" id="A0A3P8RHD7"/>
<dbReference type="InterPro" id="IPR047579">
    <property type="entry name" value="DD_CABYR_SP17"/>
</dbReference>